<dbReference type="SMART" id="SM00279">
    <property type="entry name" value="HhH2"/>
    <property type="match status" value="1"/>
</dbReference>
<comment type="similarity">
    <text evidence="3">Belongs to the XPG/RAD2 endonuclease family. XPG subfamily.</text>
</comment>
<keyword evidence="12" id="KW-0539">Nucleus</keyword>
<dbReference type="InterPro" id="IPR006084">
    <property type="entry name" value="XPG/Rad2"/>
</dbReference>
<gene>
    <name evidence="18" type="primary">LOC114325511</name>
</gene>
<feature type="coiled-coil region" evidence="14">
    <location>
        <begin position="726"/>
        <end position="753"/>
    </location>
</feature>
<evidence type="ECO:0000256" key="4">
    <source>
        <dbReference type="ARBA" id="ARBA00022553"/>
    </source>
</evidence>
<evidence type="ECO:0000256" key="2">
    <source>
        <dbReference type="ARBA" id="ARBA00004123"/>
    </source>
</evidence>
<evidence type="ECO:0000256" key="15">
    <source>
        <dbReference type="SAM" id="MobiDB-lite"/>
    </source>
</evidence>
<dbReference type="FunFam" id="3.40.50.1010:FF:000044">
    <property type="entry name" value="DNA repair endonuclease"/>
    <property type="match status" value="1"/>
</dbReference>
<feature type="compositionally biased region" description="Basic and acidic residues" evidence="15">
    <location>
        <begin position="1132"/>
        <end position="1150"/>
    </location>
</feature>
<dbReference type="SMART" id="SM00484">
    <property type="entry name" value="XPGI"/>
    <property type="match status" value="1"/>
</dbReference>
<evidence type="ECO:0000256" key="1">
    <source>
        <dbReference type="ARBA" id="ARBA00001946"/>
    </source>
</evidence>
<dbReference type="GO" id="GO:0000400">
    <property type="term" value="F:four-way junction DNA binding"/>
    <property type="evidence" value="ECO:0007669"/>
    <property type="project" value="UniProtKB-ARBA"/>
</dbReference>
<keyword evidence="10" id="KW-0460">Magnesium</keyword>
<dbReference type="InterPro" id="IPR029060">
    <property type="entry name" value="PIN-like_dom_sf"/>
</dbReference>
<dbReference type="PANTHER" id="PTHR16171:SF7">
    <property type="entry name" value="DNA REPAIR PROTEIN RAD2"/>
    <property type="match status" value="1"/>
</dbReference>
<dbReference type="PROSITE" id="PS00842">
    <property type="entry name" value="XPG_2"/>
    <property type="match status" value="1"/>
</dbReference>
<dbReference type="CDD" id="cd09904">
    <property type="entry name" value="H3TH_XPG"/>
    <property type="match status" value="1"/>
</dbReference>
<evidence type="ECO:0000256" key="10">
    <source>
        <dbReference type="ARBA" id="ARBA00022842"/>
    </source>
</evidence>
<feature type="compositionally biased region" description="Basic residues" evidence="15">
    <location>
        <begin position="1110"/>
        <end position="1119"/>
    </location>
</feature>
<keyword evidence="4" id="KW-0597">Phosphoprotein</keyword>
<feature type="compositionally biased region" description="Low complexity" evidence="15">
    <location>
        <begin position="168"/>
        <end position="177"/>
    </location>
</feature>
<protein>
    <submittedName>
        <fullName evidence="18">DNA repair protein complementing XP-G cells homolog isoform X1</fullName>
    </submittedName>
</protein>
<dbReference type="PROSITE" id="PS50330">
    <property type="entry name" value="UIM"/>
    <property type="match status" value="1"/>
</dbReference>
<dbReference type="Gene3D" id="1.10.150.20">
    <property type="entry name" value="5' to 3' exonuclease, C-terminal subdomain"/>
    <property type="match status" value="1"/>
</dbReference>
<dbReference type="InterPro" id="IPR019974">
    <property type="entry name" value="XPG_CS"/>
</dbReference>
<evidence type="ECO:0000256" key="13">
    <source>
        <dbReference type="ARBA" id="ARBA00038112"/>
    </source>
</evidence>
<dbReference type="Pfam" id="PF00752">
    <property type="entry name" value="XPG_N"/>
    <property type="match status" value="1"/>
</dbReference>
<evidence type="ECO:0000256" key="11">
    <source>
        <dbReference type="ARBA" id="ARBA00023204"/>
    </source>
</evidence>
<keyword evidence="9" id="KW-0378">Hydrolase</keyword>
<evidence type="ECO:0000256" key="6">
    <source>
        <dbReference type="ARBA" id="ARBA00022723"/>
    </source>
</evidence>
<evidence type="ECO:0000259" key="16">
    <source>
        <dbReference type="SMART" id="SM00484"/>
    </source>
</evidence>
<feature type="compositionally biased region" description="Basic residues" evidence="15">
    <location>
        <begin position="1061"/>
        <end position="1073"/>
    </location>
</feature>
<name>A0A6P7F3F2_DIAVI</name>
<dbReference type="PROSITE" id="PS00841">
    <property type="entry name" value="XPG_1"/>
    <property type="match status" value="1"/>
</dbReference>
<dbReference type="SUPFAM" id="SSF47807">
    <property type="entry name" value="5' to 3' exonuclease, C-terminal subdomain"/>
    <property type="match status" value="1"/>
</dbReference>
<dbReference type="GO" id="GO:0017108">
    <property type="term" value="F:5'-flap endonuclease activity"/>
    <property type="evidence" value="ECO:0007669"/>
    <property type="project" value="UniProtKB-ARBA"/>
</dbReference>
<dbReference type="SUPFAM" id="SSF88723">
    <property type="entry name" value="PIN domain-like"/>
    <property type="match status" value="1"/>
</dbReference>
<feature type="domain" description="XPG-I" evidence="16">
    <location>
        <begin position="777"/>
        <end position="846"/>
    </location>
</feature>
<evidence type="ECO:0000256" key="9">
    <source>
        <dbReference type="ARBA" id="ARBA00022801"/>
    </source>
</evidence>
<dbReference type="SMART" id="SM00485">
    <property type="entry name" value="XPGN"/>
    <property type="match status" value="1"/>
</dbReference>
<evidence type="ECO:0000256" key="5">
    <source>
        <dbReference type="ARBA" id="ARBA00022722"/>
    </source>
</evidence>
<dbReference type="PRINTS" id="PR00066">
    <property type="entry name" value="XRODRMPGMNTG"/>
</dbReference>
<evidence type="ECO:0000256" key="3">
    <source>
        <dbReference type="ARBA" id="ARBA00005283"/>
    </source>
</evidence>
<dbReference type="Gene3D" id="3.40.50.1010">
    <property type="entry name" value="5'-nuclease"/>
    <property type="match status" value="2"/>
</dbReference>
<feature type="compositionally biased region" description="Basic and acidic residues" evidence="15">
    <location>
        <begin position="1091"/>
        <end position="1107"/>
    </location>
</feature>
<comment type="similarity">
    <text evidence="13">Belongs to the XPG/RAD2 endonuclease family. GEN subfamily.</text>
</comment>
<feature type="compositionally biased region" description="Polar residues" evidence="15">
    <location>
        <begin position="650"/>
        <end position="660"/>
    </location>
</feature>
<proteinExistence type="inferred from homology"/>
<sequence length="1353" mass="154019">MGVHGLWKLIESSGKPIPLETLENKVLAVDVSIWLHQAIKGFQDHKGAPVPNAHLLGIYHRVCKLLYFKIKPIFVFDGGVPALKRQTIARRNQYKSKNASEADRLQKQLLSTLLKHTAISKVLSEKTKASLPVIKKSSGKYDNLYAPPTEEFESVLSSSDDDLDESSETTTTDSSPTKQWDLHTIDTTSHYFKSLPLEVKHDILTDLKETRKQNSWGKLHQLPKQSDDFSSYQMKRLLKRKEVQSALDEVSKEMGGMSLSLAELESLLKDQGIRTTNDSNIGKRIASDDKTRYLYIKDIQEEIKKAEKGDAKTKDMPAIVEEEAEDEELKKAIQLSLEEIPSTSKIDHPKIHKKSKADIEEEEELNLAIQLSLEGDQSIQNKKAKSTFLENFNDEDFESDSDDDFVPTPKSKKVFHKKMSSAQNYMMEYSGLTPAEIDRILMTNKKVPSKPTFKNIKLNEMNSNSIKSLQNEKRILAVSETVVDIPETKVEESKQTIKHVDDFKEKSIKTHKEVVEKPDTIHEVEIMSDSGDSNDEQQTIEIGDNKENSIESHKESIEKSGDIKDEVEVMSDSGDSDDGILRRPIEIVIDPNKIKQDGLDDLFDDIFEKEADDQIGNSITTSNKVKLHEVNVPDLSSKNVEDDHEDASIETLNTSRSESDSYTQEIVDKSEETLDKDDSNTIKMHDVIEEPKDENISTIITDLKTDANKVITTDEEYIQNPSKDDLKISELTVEEMQQLKDTYQREKIDLLKEKSNKERLANNITDQMYQEAQELLELFGVPYVVAPMEAEAQCAFLDEIELTDGTITDDSDIWLFGGKTVYKNFFNQSKYVMEFKSESIEHHFKLSRLQMILLAFLVGSDYTTGIQGVGPVTALEILASFPPAEQHEFTLSHHQVLSGLKEFKSWYLKGKTGGPGRSVLKNKLKNISFADHFPNPQVVEAYLDPKIETSRDPFSWSKPDIIGLTIFAQQKFGWTIKKTEEILNPIIKRLEENHSQKSIKDYFKTKFKVDSLNIEGKVSKRVKSAIDRFGKTQDELIAEEMVQLEKEKRKATGKQSSSKNSKSKSNKHTKKSSKNKEDAKETDIDPVNNQSKDEVANQDTVKEKEINNSHTKRTIKKRKEPNEASHSSEQLNNKKEKLSKETVQNKEGKGKSVPRRKRDKRECDLENSEVEPKTKNKVANKKSQPEGNSRSLDQLEAIKDYENLAVELKNRRKRKNELMKIKIDNPVQKKSKIVPEPVSSVEHIPQELTEDEDIKILKATTSNSARIVNEINRDVSKMLEEKPKSRKAVVPTKSLHTKDVIHQRLRDKSTSLRNKIKAIEVYRKSKLGPGYVPKRKKTVLIPKEDAELSEESD</sequence>
<comment type="subcellular location">
    <subcellularLocation>
        <location evidence="2">Nucleus</location>
    </subcellularLocation>
</comment>
<feature type="region of interest" description="Disordered" evidence="15">
    <location>
        <begin position="156"/>
        <end position="177"/>
    </location>
</feature>
<keyword evidence="14" id="KW-0175">Coiled coil</keyword>
<evidence type="ECO:0000259" key="17">
    <source>
        <dbReference type="SMART" id="SM00485"/>
    </source>
</evidence>
<evidence type="ECO:0000256" key="8">
    <source>
        <dbReference type="ARBA" id="ARBA00022763"/>
    </source>
</evidence>
<feature type="domain" description="XPG N-terminal" evidence="17">
    <location>
        <begin position="1"/>
        <end position="98"/>
    </location>
</feature>
<dbReference type="Gene3D" id="6.10.140.100">
    <property type="match status" value="1"/>
</dbReference>
<dbReference type="PRINTS" id="PR00853">
    <property type="entry name" value="XPGRADSUPER"/>
</dbReference>
<evidence type="ECO:0000256" key="7">
    <source>
        <dbReference type="ARBA" id="ARBA00022759"/>
    </source>
</evidence>
<dbReference type="InterPro" id="IPR036279">
    <property type="entry name" value="5-3_exonuclease_C_sf"/>
</dbReference>
<feature type="compositionally biased region" description="Polar residues" evidence="15">
    <location>
        <begin position="1181"/>
        <end position="1192"/>
    </location>
</feature>
<accession>A0A6P7F3F2</accession>
<organism evidence="18">
    <name type="scientific">Diabrotica virgifera virgifera</name>
    <name type="common">western corn rootworm</name>
    <dbReference type="NCBI Taxonomy" id="50390"/>
    <lineage>
        <taxon>Eukaryota</taxon>
        <taxon>Metazoa</taxon>
        <taxon>Ecdysozoa</taxon>
        <taxon>Arthropoda</taxon>
        <taxon>Hexapoda</taxon>
        <taxon>Insecta</taxon>
        <taxon>Pterygota</taxon>
        <taxon>Neoptera</taxon>
        <taxon>Endopterygota</taxon>
        <taxon>Coleoptera</taxon>
        <taxon>Polyphaga</taxon>
        <taxon>Cucujiformia</taxon>
        <taxon>Chrysomeloidea</taxon>
        <taxon>Chrysomelidae</taxon>
        <taxon>Galerucinae</taxon>
        <taxon>Diabroticina</taxon>
        <taxon>Diabroticites</taxon>
        <taxon>Diabrotica</taxon>
    </lineage>
</organism>
<dbReference type="FunCoup" id="A0A6P7F3F2">
    <property type="interactions" value="1418"/>
</dbReference>
<dbReference type="GO" id="GO:0008821">
    <property type="term" value="F:crossover junction DNA endonuclease activity"/>
    <property type="evidence" value="ECO:0007669"/>
    <property type="project" value="UniProtKB-ARBA"/>
</dbReference>
<dbReference type="Pfam" id="PF00867">
    <property type="entry name" value="XPG_I"/>
    <property type="match status" value="1"/>
</dbReference>
<dbReference type="KEGG" id="dvv:114325511"/>
<reference evidence="18" key="1">
    <citation type="submission" date="2025-08" db="UniProtKB">
        <authorList>
            <consortium name="RefSeq"/>
        </authorList>
    </citation>
    <scope>IDENTIFICATION</scope>
    <source>
        <tissue evidence="18">Whole insect</tissue>
    </source>
</reference>
<feature type="region of interest" description="Disordered" evidence="15">
    <location>
        <begin position="1046"/>
        <end position="1196"/>
    </location>
</feature>
<evidence type="ECO:0000256" key="14">
    <source>
        <dbReference type="SAM" id="Coils"/>
    </source>
</evidence>
<evidence type="ECO:0000313" key="18">
    <source>
        <dbReference type="RefSeq" id="XP_028129377.1"/>
    </source>
</evidence>
<dbReference type="InterPro" id="IPR006085">
    <property type="entry name" value="XPG_DNA_repair_N"/>
</dbReference>
<feature type="region of interest" description="Disordered" evidence="15">
    <location>
        <begin position="636"/>
        <end position="660"/>
    </location>
</feature>
<feature type="compositionally biased region" description="Basic and acidic residues" evidence="15">
    <location>
        <begin position="1160"/>
        <end position="1174"/>
    </location>
</feature>
<comment type="cofactor">
    <cofactor evidence="1">
        <name>Mg(2+)</name>
        <dbReference type="ChEBI" id="CHEBI:18420"/>
    </cofactor>
</comment>
<dbReference type="InterPro" id="IPR006086">
    <property type="entry name" value="XPG-I_dom"/>
</dbReference>
<dbReference type="RefSeq" id="XP_028129377.1">
    <property type="nucleotide sequence ID" value="XM_028273576.1"/>
</dbReference>
<dbReference type="GO" id="GO:0003697">
    <property type="term" value="F:single-stranded DNA binding"/>
    <property type="evidence" value="ECO:0007669"/>
    <property type="project" value="InterPro"/>
</dbReference>
<feature type="compositionally biased region" description="Basic and acidic residues" evidence="15">
    <location>
        <begin position="1074"/>
        <end position="1083"/>
    </location>
</feature>
<keyword evidence="5" id="KW-0540">Nuclease</keyword>
<evidence type="ECO:0000256" key="12">
    <source>
        <dbReference type="ARBA" id="ARBA00023242"/>
    </source>
</evidence>
<dbReference type="SMART" id="SM00726">
    <property type="entry name" value="UIM"/>
    <property type="match status" value="2"/>
</dbReference>
<dbReference type="InterPro" id="IPR008918">
    <property type="entry name" value="HhH2"/>
</dbReference>
<dbReference type="Pfam" id="PF02809">
    <property type="entry name" value="UIM"/>
    <property type="match status" value="2"/>
</dbReference>
<keyword evidence="8" id="KW-0227">DNA damage</keyword>
<keyword evidence="7" id="KW-0255">Endonuclease</keyword>
<dbReference type="GO" id="GO:0046872">
    <property type="term" value="F:metal ion binding"/>
    <property type="evidence" value="ECO:0007669"/>
    <property type="project" value="UniProtKB-KW"/>
</dbReference>
<dbReference type="InterPro" id="IPR001044">
    <property type="entry name" value="XPG/Rad2_eukaryotes"/>
</dbReference>
<dbReference type="FunFam" id="1.10.150.20:FF:000030">
    <property type="entry name" value="Flap endonuclease GEN-like 1"/>
    <property type="match status" value="1"/>
</dbReference>
<keyword evidence="6" id="KW-0479">Metal-binding</keyword>
<dbReference type="GO" id="GO:0005634">
    <property type="term" value="C:nucleus"/>
    <property type="evidence" value="ECO:0007669"/>
    <property type="project" value="UniProtKB-SubCell"/>
</dbReference>
<keyword evidence="11" id="KW-0234">DNA repair</keyword>
<dbReference type="CDD" id="cd09868">
    <property type="entry name" value="PIN_XPG_RAD2"/>
    <property type="match status" value="2"/>
</dbReference>
<dbReference type="OrthoDB" id="31113at2759"/>
<dbReference type="GO" id="GO:0006289">
    <property type="term" value="P:nucleotide-excision repair"/>
    <property type="evidence" value="ECO:0007669"/>
    <property type="project" value="InterPro"/>
</dbReference>
<dbReference type="InParanoid" id="A0A6P7F3F2"/>
<dbReference type="PANTHER" id="PTHR16171">
    <property type="entry name" value="DNA REPAIR PROTEIN COMPLEMENTING XP-G CELLS-RELATED"/>
    <property type="match status" value="1"/>
</dbReference>
<dbReference type="InterPro" id="IPR003903">
    <property type="entry name" value="UIM_dom"/>
</dbReference>